<accession>A0A1R4AAN7</accession>
<dbReference type="EMBL" id="FO082872">
    <property type="protein sequence ID" value="SJK86069.1"/>
    <property type="molecule type" value="Genomic_DNA"/>
</dbReference>
<keyword evidence="1" id="KW-0732">Signal</keyword>
<dbReference type="KEGG" id="bmic:BMR1_02g03020"/>
<organism evidence="2 3">
    <name type="scientific">Babesia microti (strain RI)</name>
    <dbReference type="NCBI Taxonomy" id="1133968"/>
    <lineage>
        <taxon>Eukaryota</taxon>
        <taxon>Sar</taxon>
        <taxon>Alveolata</taxon>
        <taxon>Apicomplexa</taxon>
        <taxon>Aconoidasida</taxon>
        <taxon>Piroplasmida</taxon>
        <taxon>Babesiidae</taxon>
        <taxon>Babesia</taxon>
    </lineage>
</organism>
<sequence length="329" mass="36582">MLHGVCCTILVILTLNFQIEHSIQQKVPFERIVNFLQTNRDDVLDRESAIDSYRSAQDEIAGELKLEAIRKARAADKIRQFAKDVGAAKARKGKEREEFEIQLNVNLAQAKLLDKESQLLSDRASEMENQLKDFLASPDKASMHIHNCNIFKVGPLNLATRVDDVKESLKSGLVGKLTGQELTLYLDKMPFVTYILYDIVLPVKSVEGAPTCFSFKYRGTHASGASSDRVLCASTRSSAHSWMNAISEAWFCANKGIQGTLVGRGTSNSEIENDKKRLDAFRKSVPKGLVNVNVSLDKDHKIHVLVNGKEKPSESVIDVGKLIGEMHVK</sequence>
<dbReference type="GeneID" id="24424385"/>
<dbReference type="OrthoDB" id="361676at2759"/>
<name>A0A1R4AAN7_BABMR</name>
<dbReference type="AlphaFoldDB" id="A0A1R4AAN7"/>
<feature type="signal peptide" evidence="1">
    <location>
        <begin position="1"/>
        <end position="22"/>
    </location>
</feature>
<dbReference type="VEuPathDB" id="PiroplasmaDB:BMR1_02g03020"/>
<keyword evidence="3" id="KW-1185">Reference proteome</keyword>
<dbReference type="Proteomes" id="UP000002899">
    <property type="component" value="Chromosome II"/>
</dbReference>
<evidence type="ECO:0008006" key="4">
    <source>
        <dbReference type="Google" id="ProtNLM"/>
    </source>
</evidence>
<reference evidence="2 3" key="2">
    <citation type="journal article" date="2013" name="PLoS ONE">
        <title>Whole genome mapping and re-organization of the nuclear and mitochondrial genomes of Babesia microti isolates.</title>
        <authorList>
            <person name="Cornillot E."/>
            <person name="Dassouli A."/>
            <person name="Garg A."/>
            <person name="Pachikara N."/>
            <person name="Randazzo S."/>
            <person name="Depoix D."/>
            <person name="Carcy B."/>
            <person name="Delbecq S."/>
            <person name="Frutos R."/>
            <person name="Silva J.C."/>
            <person name="Sutton R."/>
            <person name="Krause P.J."/>
            <person name="Mamoun C.B."/>
        </authorList>
    </citation>
    <scope>NUCLEOTIDE SEQUENCE [LARGE SCALE GENOMIC DNA]</scope>
    <source>
        <strain evidence="2 3">RI</strain>
    </source>
</reference>
<dbReference type="RefSeq" id="XP_021338265.1">
    <property type="nucleotide sequence ID" value="XM_021481646.1"/>
</dbReference>
<evidence type="ECO:0000313" key="3">
    <source>
        <dbReference type="Proteomes" id="UP000002899"/>
    </source>
</evidence>
<evidence type="ECO:0000313" key="2">
    <source>
        <dbReference type="EMBL" id="SJK86069.1"/>
    </source>
</evidence>
<reference evidence="2 3" key="3">
    <citation type="journal article" date="2016" name="Sci. Rep.">
        <title>Genome-wide diversity and gene expression profiling of Babesia microti isolates identify polymorphic genes that mediate host-pathogen interactions.</title>
        <authorList>
            <person name="Silva J.C."/>
            <person name="Cornillot E."/>
            <person name="McCracken C."/>
            <person name="Usmani-Brown S."/>
            <person name="Dwivedi A."/>
            <person name="Ifeonu O.O."/>
            <person name="Crabtree J."/>
            <person name="Gotia H.T."/>
            <person name="Virji A.Z."/>
            <person name="Reynes C."/>
            <person name="Colinge J."/>
            <person name="Kumar V."/>
            <person name="Lawres L."/>
            <person name="Pazzi J.E."/>
            <person name="Pablo J.V."/>
            <person name="Hung C."/>
            <person name="Brancato J."/>
            <person name="Kumari P."/>
            <person name="Orvis J."/>
            <person name="Tretina K."/>
            <person name="Chibucos M."/>
            <person name="Ott S."/>
            <person name="Sadzewicz L."/>
            <person name="Sengamalay N."/>
            <person name="Shetty A.C."/>
            <person name="Su Q."/>
            <person name="Tallon L."/>
            <person name="Fraser C.M."/>
            <person name="Frutos R."/>
            <person name="Molina D.M."/>
            <person name="Krause P.J."/>
            <person name="Ben Mamoun C."/>
        </authorList>
    </citation>
    <scope>NUCLEOTIDE SEQUENCE [LARGE SCALE GENOMIC DNA]</scope>
    <source>
        <strain evidence="2 3">RI</strain>
    </source>
</reference>
<feature type="chain" id="PRO_5012028902" description="PH domain-containing protein" evidence="1">
    <location>
        <begin position="23"/>
        <end position="329"/>
    </location>
</feature>
<proteinExistence type="predicted"/>
<reference evidence="2 3" key="1">
    <citation type="journal article" date="2012" name="Nucleic Acids Res.">
        <title>Sequencing of the smallest Apicomplexan genome from the human pathogen Babesia microti.</title>
        <authorList>
            <person name="Cornillot E."/>
            <person name="Hadj-Kaddour K."/>
            <person name="Dassouli A."/>
            <person name="Noel B."/>
            <person name="Ranwez V."/>
            <person name="Vacherie B."/>
            <person name="Augagneur Y."/>
            <person name="Bres V."/>
            <person name="Duclos A."/>
            <person name="Randazzo S."/>
            <person name="Carcy B."/>
            <person name="Debierre-Grockiego F."/>
            <person name="Delbecq S."/>
            <person name="Moubri-Menage K."/>
            <person name="Shams-Eldin H."/>
            <person name="Usmani-Brown S."/>
            <person name="Bringaud F."/>
            <person name="Wincker P."/>
            <person name="Vivares C.P."/>
            <person name="Schwarz R.T."/>
            <person name="Schetters T.P."/>
            <person name="Krause P.J."/>
            <person name="Gorenflot A."/>
            <person name="Berry V."/>
            <person name="Barbe V."/>
            <person name="Ben Mamoun C."/>
        </authorList>
    </citation>
    <scope>NUCLEOTIDE SEQUENCE [LARGE SCALE GENOMIC DNA]</scope>
    <source>
        <strain evidence="2 3">RI</strain>
    </source>
</reference>
<evidence type="ECO:0000256" key="1">
    <source>
        <dbReference type="SAM" id="SignalP"/>
    </source>
</evidence>
<protein>
    <recommendedName>
        <fullName evidence="4">PH domain-containing protein</fullName>
    </recommendedName>
</protein>
<dbReference type="SUPFAM" id="SSF50729">
    <property type="entry name" value="PH domain-like"/>
    <property type="match status" value="1"/>
</dbReference>